<evidence type="ECO:0000313" key="4">
    <source>
        <dbReference type="Proteomes" id="UP000218767"/>
    </source>
</evidence>
<evidence type="ECO:0000313" key="3">
    <source>
        <dbReference type="EMBL" id="PCI73635.1"/>
    </source>
</evidence>
<gene>
    <name evidence="3" type="ORF">COB20_16035</name>
</gene>
<sequence>MNRKPTLLLLCMLTLSTASLAAPDGGLERGSPEDLGFSTPRLALVHQMLTQHVEDGRVAGLVAGVARHGKIVYLESMGWNQIEQDNSMLEDSLFQIRSMSKPITAVAAMQLVEQGKMKLDDPVSKYIPSFAKMQVFLDPTDADFTQTRTSDREMTIEDLLLNTAGLSHRFGALYRQNEVRSRRDTLKELVEKVATVPLIGDPGEQWVYSISITVLGRVIELVSGQNFDDYLNEHVYGPLKMMDTAFFVPDEKVERLARAYRVSSADRSLSLLPQMAIPITQDPPLLEGAAGIVSTVPDYLRFLQALLNGGELDGERILQTGTVEAMTQNHIPEELMPFGTNPNSPMLDRGWGYGMAVVLDETLSAYGTNNGEFGWSGSLGTFSWADPVSGTSVVIMLQIQPSGAYNIASKFKAMVYQSMID</sequence>
<proteinExistence type="predicted"/>
<accession>A0A2A4WUX6</accession>
<feature type="domain" description="Beta-lactamase-related" evidence="2">
    <location>
        <begin position="47"/>
        <end position="403"/>
    </location>
</feature>
<dbReference type="InterPro" id="IPR012338">
    <property type="entry name" value="Beta-lactam/transpept-like"/>
</dbReference>
<dbReference type="Proteomes" id="UP000218767">
    <property type="component" value="Unassembled WGS sequence"/>
</dbReference>
<protein>
    <recommendedName>
        <fullName evidence="2">Beta-lactamase-related domain-containing protein</fullName>
    </recommendedName>
</protein>
<dbReference type="Pfam" id="PF00144">
    <property type="entry name" value="Beta-lactamase"/>
    <property type="match status" value="1"/>
</dbReference>
<dbReference type="AlphaFoldDB" id="A0A2A4WUX6"/>
<dbReference type="InterPro" id="IPR050789">
    <property type="entry name" value="Diverse_Enzym_Activities"/>
</dbReference>
<comment type="caution">
    <text evidence="3">The sequence shown here is derived from an EMBL/GenBank/DDBJ whole genome shotgun (WGS) entry which is preliminary data.</text>
</comment>
<keyword evidence="1" id="KW-0732">Signal</keyword>
<dbReference type="PANTHER" id="PTHR43283">
    <property type="entry name" value="BETA-LACTAMASE-RELATED"/>
    <property type="match status" value="1"/>
</dbReference>
<dbReference type="PANTHER" id="PTHR43283:SF3">
    <property type="entry name" value="BETA-LACTAMASE FAMILY PROTEIN (AFU_ORTHOLOGUE AFUA_5G07500)"/>
    <property type="match status" value="1"/>
</dbReference>
<name>A0A2A4WUX6_9GAMM</name>
<feature type="chain" id="PRO_5013354405" description="Beta-lactamase-related domain-containing protein" evidence="1">
    <location>
        <begin position="22"/>
        <end position="421"/>
    </location>
</feature>
<dbReference type="EMBL" id="NVUL01000119">
    <property type="protein sequence ID" value="PCI73635.1"/>
    <property type="molecule type" value="Genomic_DNA"/>
</dbReference>
<dbReference type="InterPro" id="IPR001466">
    <property type="entry name" value="Beta-lactam-related"/>
</dbReference>
<dbReference type="Gene3D" id="3.40.710.10">
    <property type="entry name" value="DD-peptidase/beta-lactamase superfamily"/>
    <property type="match status" value="1"/>
</dbReference>
<organism evidence="3 4">
    <name type="scientific">SAR86 cluster bacterium</name>
    <dbReference type="NCBI Taxonomy" id="2030880"/>
    <lineage>
        <taxon>Bacteria</taxon>
        <taxon>Pseudomonadati</taxon>
        <taxon>Pseudomonadota</taxon>
        <taxon>Gammaproteobacteria</taxon>
        <taxon>SAR86 cluster</taxon>
    </lineage>
</organism>
<evidence type="ECO:0000256" key="1">
    <source>
        <dbReference type="SAM" id="SignalP"/>
    </source>
</evidence>
<dbReference type="SUPFAM" id="SSF56601">
    <property type="entry name" value="beta-lactamase/transpeptidase-like"/>
    <property type="match status" value="1"/>
</dbReference>
<evidence type="ECO:0000259" key="2">
    <source>
        <dbReference type="Pfam" id="PF00144"/>
    </source>
</evidence>
<feature type="signal peptide" evidence="1">
    <location>
        <begin position="1"/>
        <end position="21"/>
    </location>
</feature>
<reference evidence="4" key="1">
    <citation type="submission" date="2017-08" db="EMBL/GenBank/DDBJ databases">
        <title>A dynamic microbial community with high functional redundancy inhabits the cold, oxic subseafloor aquifer.</title>
        <authorList>
            <person name="Tully B.J."/>
            <person name="Wheat C.G."/>
            <person name="Glazer B.T."/>
            <person name="Huber J.A."/>
        </authorList>
    </citation>
    <scope>NUCLEOTIDE SEQUENCE [LARGE SCALE GENOMIC DNA]</scope>
</reference>